<dbReference type="HOGENOM" id="CLU_1305211_0_0_1"/>
<protein>
    <submittedName>
        <fullName evidence="1">Uncharacterized protein</fullName>
    </submittedName>
</protein>
<accession>A0A0D0EA97</accession>
<proteinExistence type="predicted"/>
<keyword evidence="2" id="KW-1185">Reference proteome</keyword>
<evidence type="ECO:0000313" key="1">
    <source>
        <dbReference type="EMBL" id="KIL00140.1"/>
    </source>
</evidence>
<reference evidence="2" key="2">
    <citation type="submission" date="2015-01" db="EMBL/GenBank/DDBJ databases">
        <title>Evolutionary Origins and Diversification of the Mycorrhizal Mutualists.</title>
        <authorList>
            <consortium name="DOE Joint Genome Institute"/>
            <consortium name="Mycorrhizal Genomics Consortium"/>
            <person name="Kohler A."/>
            <person name="Kuo A."/>
            <person name="Nagy L.G."/>
            <person name="Floudas D."/>
            <person name="Copeland A."/>
            <person name="Barry K.W."/>
            <person name="Cichocki N."/>
            <person name="Veneault-Fourrey C."/>
            <person name="LaButti K."/>
            <person name="Lindquist E.A."/>
            <person name="Lipzen A."/>
            <person name="Lundell T."/>
            <person name="Morin E."/>
            <person name="Murat C."/>
            <person name="Riley R."/>
            <person name="Ohm R."/>
            <person name="Sun H."/>
            <person name="Tunlid A."/>
            <person name="Henrissat B."/>
            <person name="Grigoriev I.V."/>
            <person name="Hibbett D.S."/>
            <person name="Martin F."/>
        </authorList>
    </citation>
    <scope>NUCLEOTIDE SEQUENCE [LARGE SCALE GENOMIC DNA]</scope>
    <source>
        <strain evidence="2">Ve08.2h10</strain>
    </source>
</reference>
<evidence type="ECO:0000313" key="2">
    <source>
        <dbReference type="Proteomes" id="UP000054538"/>
    </source>
</evidence>
<dbReference type="AlphaFoldDB" id="A0A0D0EA97"/>
<reference evidence="1 2" key="1">
    <citation type="submission" date="2014-04" db="EMBL/GenBank/DDBJ databases">
        <authorList>
            <consortium name="DOE Joint Genome Institute"/>
            <person name="Kuo A."/>
            <person name="Kohler A."/>
            <person name="Jargeat P."/>
            <person name="Nagy L.G."/>
            <person name="Floudas D."/>
            <person name="Copeland A."/>
            <person name="Barry K.W."/>
            <person name="Cichocki N."/>
            <person name="Veneault-Fourrey C."/>
            <person name="LaButti K."/>
            <person name="Lindquist E.A."/>
            <person name="Lipzen A."/>
            <person name="Lundell T."/>
            <person name="Morin E."/>
            <person name="Murat C."/>
            <person name="Sun H."/>
            <person name="Tunlid A."/>
            <person name="Henrissat B."/>
            <person name="Grigoriev I.V."/>
            <person name="Hibbett D.S."/>
            <person name="Martin F."/>
            <person name="Nordberg H.P."/>
            <person name="Cantor M.N."/>
            <person name="Hua S.X."/>
        </authorList>
    </citation>
    <scope>NUCLEOTIDE SEQUENCE [LARGE SCALE GENOMIC DNA]</scope>
    <source>
        <strain evidence="1 2">Ve08.2h10</strain>
    </source>
</reference>
<dbReference type="InParanoid" id="A0A0D0EA97"/>
<sequence length="211" mass="23463">MATQSVVSIKFHSNFIKLVNPAAALQTAVAALWTKLGKIEISLNAVVLIWSTTSVPYKTAYDTQPFICQARMDKLNGMKGKGVKSDCLACSIPIKDLQCNMGIHILHTAQDTNTCTALWHYNLEAHLDNRHSEYAHPGKPQGLPLPHEMYNIIFLTNLDSLYFVTNVPLWPLFHNIQNKENVAPANACVQKCRLDSTTFSKAASLLKKAKQ</sequence>
<dbReference type="OrthoDB" id="2953545at2759"/>
<dbReference type="Proteomes" id="UP000054538">
    <property type="component" value="Unassembled WGS sequence"/>
</dbReference>
<name>A0A0D0EA97_9AGAM</name>
<gene>
    <name evidence="1" type="ORF">PAXRUDRAFT_30049</name>
</gene>
<organism evidence="1 2">
    <name type="scientific">Paxillus rubicundulus Ve08.2h10</name>
    <dbReference type="NCBI Taxonomy" id="930991"/>
    <lineage>
        <taxon>Eukaryota</taxon>
        <taxon>Fungi</taxon>
        <taxon>Dikarya</taxon>
        <taxon>Basidiomycota</taxon>
        <taxon>Agaricomycotina</taxon>
        <taxon>Agaricomycetes</taxon>
        <taxon>Agaricomycetidae</taxon>
        <taxon>Boletales</taxon>
        <taxon>Paxilineae</taxon>
        <taxon>Paxillaceae</taxon>
        <taxon>Paxillus</taxon>
    </lineage>
</organism>
<dbReference type="EMBL" id="KN824841">
    <property type="protein sequence ID" value="KIL00140.1"/>
    <property type="molecule type" value="Genomic_DNA"/>
</dbReference>